<feature type="transmembrane region" description="Helical" evidence="2">
    <location>
        <begin position="93"/>
        <end position="115"/>
    </location>
</feature>
<feature type="transmembrane region" description="Helical" evidence="2">
    <location>
        <begin position="167"/>
        <end position="196"/>
    </location>
</feature>
<evidence type="ECO:0000313" key="5">
    <source>
        <dbReference type="EMBL" id="GIE94364.1"/>
    </source>
</evidence>
<dbReference type="EMBL" id="BOMV01000012">
    <property type="protein sequence ID" value="GIE94364.1"/>
    <property type="molecule type" value="Genomic_DNA"/>
</dbReference>
<dbReference type="InterPro" id="IPR021798">
    <property type="entry name" value="AftD_N"/>
</dbReference>
<protein>
    <recommendedName>
        <fullName evidence="4">F5/8 type C domain-containing protein</fullName>
    </recommendedName>
</protein>
<evidence type="ECO:0000259" key="4">
    <source>
        <dbReference type="PROSITE" id="PS50022"/>
    </source>
</evidence>
<organism evidence="5 6">
    <name type="scientific">Paractinoplanes rishiriensis</name>
    <dbReference type="NCBI Taxonomy" id="1050105"/>
    <lineage>
        <taxon>Bacteria</taxon>
        <taxon>Bacillati</taxon>
        <taxon>Actinomycetota</taxon>
        <taxon>Actinomycetes</taxon>
        <taxon>Micromonosporales</taxon>
        <taxon>Micromonosporaceae</taxon>
        <taxon>Paractinoplanes</taxon>
    </lineage>
</organism>
<feature type="transmembrane region" description="Helical" evidence="2">
    <location>
        <begin position="1316"/>
        <end position="1339"/>
    </location>
</feature>
<accession>A0A919JVK8</accession>
<dbReference type="GO" id="GO:0016740">
    <property type="term" value="F:transferase activity"/>
    <property type="evidence" value="ECO:0007669"/>
    <property type="project" value="InterPro"/>
</dbReference>
<feature type="signal peptide" evidence="3">
    <location>
        <begin position="1"/>
        <end position="31"/>
    </location>
</feature>
<feature type="compositionally biased region" description="Low complexity" evidence="1">
    <location>
        <begin position="1455"/>
        <end position="1469"/>
    </location>
</feature>
<dbReference type="InterPro" id="IPR000421">
    <property type="entry name" value="FA58C"/>
</dbReference>
<keyword evidence="3" id="KW-0732">Signal</keyword>
<dbReference type="Gene3D" id="2.60.120.260">
    <property type="entry name" value="Galactose-binding domain-like"/>
    <property type="match status" value="2"/>
</dbReference>
<dbReference type="Pfam" id="PF11847">
    <property type="entry name" value="GT-C_AftD"/>
    <property type="match status" value="1"/>
</dbReference>
<feature type="transmembrane region" description="Helical" evidence="2">
    <location>
        <begin position="418"/>
        <end position="441"/>
    </location>
</feature>
<dbReference type="PROSITE" id="PS50022">
    <property type="entry name" value="FA58C_3"/>
    <property type="match status" value="1"/>
</dbReference>
<keyword evidence="6" id="KW-1185">Reference proteome</keyword>
<feature type="transmembrane region" description="Helical" evidence="2">
    <location>
        <begin position="1425"/>
        <end position="1444"/>
    </location>
</feature>
<sequence>MTGTVVWRLRVATGCVLLTALSFLQQPGRIAADTKVDLVVSPLAWLGRALHAWDPAGNFGQMQNQAYGYLFPMGPFFALGDLLGMPAWVVQRLWWALLLCVAFTGVVVLAGRLGIGTPAARLIGGVAFALSPRILSELGPVSVEAWPSAVAPWVLVPLVTRAPGWRALALSGLAVAAAGGVNATAVLAVLPLAVLWLRRLTLVIGWGIAVALATAWWVAPLLLLGRFSPPFLDYIETAGTTTRPTDAVSTLRGASHWLAYLSGVYGPGWPAGWQLATGTTFVLATVAVAGFGIAGLCRRGMPHRRFLITGVLAGVAIVGLGHLGQINGLFAWPLHQWLDGAGAPLRNLHKFDVVLRLPLTLGFIHFAATAFRAVAMSGRWHRGAPAGAAGGWQGASPAGAAGWQRGSAAGPGGWQRGALAGAAALAAVAVAAGPALTGGLVGNGSFLNVPGYWRNAAAWLDAHAGTGRILVVPGARFPSYLWGAPGDEMVQPLLRSAWAVRNSIPLVPPTTVRMLDTVETALAAGRGSTGLASLLARSGVRYLLVRADLDTGRSGAARQLAVRSALESSPGFTPVARFGPAVGGQPADSFLDNGLDVPVPALEVFAVTPAASGGAPGAARAAVPGASGAARAGASGAARAGASGAARAGASGAARAAVPGAARAVAPVAAFDVADARTVVGGPESLLALADAGQLGPGPAVLAGDLPAGVTTGGTVLTDGLRRREVTFGQARDNASATLTAEQPYRLRQPAHDYGPAWASGRETVTRFLGVRDVTASSSYAQALPLTGNRTEHHPFAALDGDPGTSWRSAPGTAGIGQWLEVAFERPRTVRQVRLTVDRGADAIPTRVTVQAGHERQSADLTGESVTVSLDGLLAVDRVRVTVDQVWSVRLGYGGVGISELAVPGLKAHRTLVLPGPRPATGGLTPVAAVTGPSTVVAAAAPSTPACYFLASRPYCSSEAGRASEDGGVLDRTIPGATGDYDLRLWARPRAGPQLSTAIDNALAGLNTPRVTASSVGLSEPAARPGAALDGDLDTAWYAADEDRNPWLRLDWSSSQILTGIRVGLGPRTAASRPWSVTVLTDSGPRTGTLDRTGLLKFEPRVHTNDITVLFTGGTAAFSFAPYSARTERLPMAVGTLAVLPDNATVDGDRDTVVRLPCGSGPSVSSGDRVIKTAFTATVDDLLQRRELPMRLCGPDAPLSLSGSRVVATASRYAEPTRLTLLPPNAGPPSATPIDTVQSIDRWSPTSREITLDHWPNQRILLVRENTNPGWEARLAGQRLEPLVVDGWQQGWIVPAGVSGPVQIVFAPDRLYRTGLIVGGVLALGLVLTVLLIPASPLSRPLERRSGRRSVLLLVIGAVALVGVGGYAATGLMAAGLALLVAVNLAGRGGTPGVRRGFLRVEWWAASTAFAVAGLLSVRANEPHVAAAPQLAALAALTLLWLSLWRGPAAGGRGTAVASPADTSSATPGSAPPPR</sequence>
<feature type="transmembrane region" description="Helical" evidence="2">
    <location>
        <begin position="66"/>
        <end position="84"/>
    </location>
</feature>
<dbReference type="SUPFAM" id="SSF49785">
    <property type="entry name" value="Galactose-binding domain-like"/>
    <property type="match status" value="2"/>
</dbReference>
<dbReference type="InterPro" id="IPR008979">
    <property type="entry name" value="Galactose-bd-like_sf"/>
</dbReference>
<feature type="transmembrane region" description="Helical" evidence="2">
    <location>
        <begin position="203"/>
        <end position="224"/>
    </location>
</feature>
<feature type="region of interest" description="Disordered" evidence="1">
    <location>
        <begin position="1453"/>
        <end position="1475"/>
    </location>
</feature>
<reference evidence="5" key="1">
    <citation type="submission" date="2021-01" db="EMBL/GenBank/DDBJ databases">
        <title>Whole genome shotgun sequence of Actinoplanes rishiriensis NBRC 108556.</title>
        <authorList>
            <person name="Komaki H."/>
            <person name="Tamura T."/>
        </authorList>
    </citation>
    <scope>NUCLEOTIDE SEQUENCE</scope>
    <source>
        <strain evidence="5">NBRC 108556</strain>
    </source>
</reference>
<dbReference type="Pfam" id="PF24607">
    <property type="entry name" value="CBM_AftD"/>
    <property type="match status" value="2"/>
</dbReference>
<evidence type="ECO:0000313" key="6">
    <source>
        <dbReference type="Proteomes" id="UP000636960"/>
    </source>
</evidence>
<feature type="transmembrane region" description="Helical" evidence="2">
    <location>
        <begin position="1351"/>
        <end position="1381"/>
    </location>
</feature>
<evidence type="ECO:0000256" key="1">
    <source>
        <dbReference type="SAM" id="MobiDB-lite"/>
    </source>
</evidence>
<feature type="chain" id="PRO_5038821270" description="F5/8 type C domain-containing protein" evidence="3">
    <location>
        <begin position="32"/>
        <end position="1475"/>
    </location>
</feature>
<keyword evidence="2" id="KW-0812">Transmembrane</keyword>
<keyword evidence="2" id="KW-0472">Membrane</keyword>
<keyword evidence="2" id="KW-1133">Transmembrane helix</keyword>
<proteinExistence type="predicted"/>
<feature type="domain" description="F5/8 type C" evidence="4">
    <location>
        <begin position="992"/>
        <end position="1063"/>
    </location>
</feature>
<gene>
    <name evidence="5" type="ORF">Ari01nite_18290</name>
</gene>
<feature type="transmembrane region" description="Helical" evidence="2">
    <location>
        <begin position="306"/>
        <end position="333"/>
    </location>
</feature>
<comment type="caution">
    <text evidence="5">The sequence shown here is derived from an EMBL/GenBank/DDBJ whole genome shotgun (WGS) entry which is preliminary data.</text>
</comment>
<feature type="transmembrane region" description="Helical" evidence="2">
    <location>
        <begin position="353"/>
        <end position="375"/>
    </location>
</feature>
<feature type="transmembrane region" description="Helical" evidence="2">
    <location>
        <begin position="271"/>
        <end position="294"/>
    </location>
</feature>
<evidence type="ECO:0000256" key="2">
    <source>
        <dbReference type="SAM" id="Phobius"/>
    </source>
</evidence>
<name>A0A919JVK8_9ACTN</name>
<dbReference type="InterPro" id="IPR056997">
    <property type="entry name" value="CBM_AftD"/>
</dbReference>
<dbReference type="Proteomes" id="UP000636960">
    <property type="component" value="Unassembled WGS sequence"/>
</dbReference>
<evidence type="ECO:0000256" key="3">
    <source>
        <dbReference type="SAM" id="SignalP"/>
    </source>
</evidence>
<dbReference type="RefSeq" id="WP_203780673.1">
    <property type="nucleotide sequence ID" value="NZ_BOMV01000012.1"/>
</dbReference>